<accession>A0ABW6P5X2</accession>
<evidence type="ECO:0000313" key="2">
    <source>
        <dbReference type="Proteomes" id="UP001601442"/>
    </source>
</evidence>
<reference evidence="1 2" key="1">
    <citation type="submission" date="2024-10" db="EMBL/GenBank/DDBJ databases">
        <title>The Natural Products Discovery Center: Release of the First 8490 Sequenced Strains for Exploring Actinobacteria Biosynthetic Diversity.</title>
        <authorList>
            <person name="Kalkreuter E."/>
            <person name="Kautsar S.A."/>
            <person name="Yang D."/>
            <person name="Bader C.D."/>
            <person name="Teijaro C.N."/>
            <person name="Fluegel L."/>
            <person name="Davis C.M."/>
            <person name="Simpson J.R."/>
            <person name="Lauterbach L."/>
            <person name="Steele A.D."/>
            <person name="Gui C."/>
            <person name="Meng S."/>
            <person name="Li G."/>
            <person name="Viehrig K."/>
            <person name="Ye F."/>
            <person name="Su P."/>
            <person name="Kiefer A.F."/>
            <person name="Nichols A."/>
            <person name="Cepeda A.J."/>
            <person name="Yan W."/>
            <person name="Fan B."/>
            <person name="Jiang Y."/>
            <person name="Adhikari A."/>
            <person name="Zheng C.-J."/>
            <person name="Schuster L."/>
            <person name="Cowan T.M."/>
            <person name="Smanski M.J."/>
            <person name="Chevrette M.G."/>
            <person name="De Carvalho L.P.S."/>
            <person name="Shen B."/>
        </authorList>
    </citation>
    <scope>NUCLEOTIDE SEQUENCE [LARGE SCALE GENOMIC DNA]</scope>
    <source>
        <strain evidence="1 2">NPDC004119</strain>
    </source>
</reference>
<keyword evidence="2" id="KW-1185">Reference proteome</keyword>
<evidence type="ECO:0000313" key="1">
    <source>
        <dbReference type="EMBL" id="MFF0498547.1"/>
    </source>
</evidence>
<sequence>MSESVNSDAANLLLASLEITQTINEDGVEMIKLEASDALGEPLGIIEALNLLTYAKLQLEAEVIRAFIDESEAEDGDE</sequence>
<comment type="caution">
    <text evidence="1">The sequence shown here is derived from an EMBL/GenBank/DDBJ whole genome shotgun (WGS) entry which is preliminary data.</text>
</comment>
<proteinExistence type="predicted"/>
<dbReference type="Proteomes" id="UP001601442">
    <property type="component" value="Unassembled WGS sequence"/>
</dbReference>
<dbReference type="EMBL" id="JBIAMT010000003">
    <property type="protein sequence ID" value="MFF0498547.1"/>
    <property type="molecule type" value="Genomic_DNA"/>
</dbReference>
<name>A0ABW6P5X2_9NOCA</name>
<organism evidence="1 2">
    <name type="scientific">Nocardia aobensis</name>
    <dbReference type="NCBI Taxonomy" id="257277"/>
    <lineage>
        <taxon>Bacteria</taxon>
        <taxon>Bacillati</taxon>
        <taxon>Actinomycetota</taxon>
        <taxon>Actinomycetes</taxon>
        <taxon>Mycobacteriales</taxon>
        <taxon>Nocardiaceae</taxon>
        <taxon>Nocardia</taxon>
    </lineage>
</organism>
<dbReference type="RefSeq" id="WP_387396110.1">
    <property type="nucleotide sequence ID" value="NZ_JBIAMT010000003.1"/>
</dbReference>
<gene>
    <name evidence="1" type="ORF">ACFYU5_19230</name>
</gene>
<protein>
    <submittedName>
        <fullName evidence="1">Uncharacterized protein</fullName>
    </submittedName>
</protein>